<dbReference type="InterPro" id="IPR026983">
    <property type="entry name" value="DHC"/>
</dbReference>
<dbReference type="Pfam" id="PF08385">
    <property type="entry name" value="DHC_N1"/>
    <property type="match status" value="1"/>
</dbReference>
<dbReference type="InterPro" id="IPR013594">
    <property type="entry name" value="Dynein_heavy_tail"/>
</dbReference>
<organism evidence="2 3">
    <name type="scientific">Daphnia magna</name>
    <dbReference type="NCBI Taxonomy" id="35525"/>
    <lineage>
        <taxon>Eukaryota</taxon>
        <taxon>Metazoa</taxon>
        <taxon>Ecdysozoa</taxon>
        <taxon>Arthropoda</taxon>
        <taxon>Crustacea</taxon>
        <taxon>Branchiopoda</taxon>
        <taxon>Diplostraca</taxon>
        <taxon>Cladocera</taxon>
        <taxon>Anomopoda</taxon>
        <taxon>Daphniidae</taxon>
        <taxon>Daphnia</taxon>
    </lineage>
</organism>
<evidence type="ECO:0000313" key="3">
    <source>
        <dbReference type="Proteomes" id="UP001234178"/>
    </source>
</evidence>
<sequence>MEVSKLDINGLALLLKKVYLPMMEHLARNENNQEWLDTLSDFEQLLDQFLMLGGGQDLTKLENPLSNKINKTFPTSFPSLRDEYIFWQKQMIELSRQQQWMVQNWGEATIETDSTLRQVHYTLKLFRLVRDPIQVFTEKNTMKEIDFYVKSLASSLKAVILQPSSKSGIHSKFVELVASNTQVLARWMLRVLQPTNLLKPEADLVVNALKVWETQWAESKLEVVGKLTGPEFSAMFLATRTVLESIQTVQSLIKETKALREMTEQIDDYFARQRLAALIRDDLEQRIVKLDIKLFLVDNQEEFQKCVHHHHDAQKRTETEIKATIKNVLDAHYEAIENLDFGIFGLFSTSFEGLKLLKKIIDKSQSLAGTHSGGLDEFLEQNQREQLNRLSTELRLIRRGFDMTDYLNEKEVGENVDMAQRLFERRLLYHRVKLSLLTIFPHPSDWDKTAASTKIKEQYVELAKYLKSTEDKLHNKWFTTVQKRANKAMTRPILKKTAKGYVTTLQDTLMTIWDETRLFLQTRFQVPHVCHILLMQKPDLIHHNRAVVAILERLVSVVEKLTPFEFVVLNSCYSSVEDGLNLGTTHITWPSLCLASYIQELMESVERFQGMAEDVALISTLLDRRIAQINDFRLLVDTQNDLSPIICTGPPSASQFFKKLSQSGDEFFQNVRRVVSDLPPILLQVESIVCNSQTGSAPELQNYYDYWREKIYEAILKAVQTQLFDALSNLLENGPAQFVVQLSLRDSKVTVEPDLESIERDIFSIAHHWIECSSIVPDWQEGSCIALPVDQRSLHDRLSREPLLKVTVQRDQEHCKHLVGKLRGIIDRWKDCSELWSVNKVAACEKLRRTSPTLSQYDEQMQHYRNYWSDRVGAMEAQVVASCITLQMKQLKMSALEHIREWIRQLGATWMAGTRDKLEKVDGLVKIRHLQTDGSTDIDIEILMTEVQESWHRLSHYNIIASDEARTKLKTVQLRRIQTKLKAVQFNAKNANETDAM</sequence>
<evidence type="ECO:0000259" key="1">
    <source>
        <dbReference type="Pfam" id="PF08385"/>
    </source>
</evidence>
<dbReference type="PANTHER" id="PTHR22878">
    <property type="entry name" value="DYNEIN HEAVY CHAIN 6, AXONEMAL-LIKE-RELATED"/>
    <property type="match status" value="1"/>
</dbReference>
<dbReference type="PANTHER" id="PTHR22878:SF70">
    <property type="entry name" value="DYNEIN HEAVY CHAIN 2, AXONEMAL"/>
    <property type="match status" value="1"/>
</dbReference>
<evidence type="ECO:0000313" key="2">
    <source>
        <dbReference type="EMBL" id="KAK4026427.1"/>
    </source>
</evidence>
<feature type="domain" description="Dynein heavy chain tail" evidence="1">
    <location>
        <begin position="92"/>
        <end position="597"/>
    </location>
</feature>
<dbReference type="Proteomes" id="UP001234178">
    <property type="component" value="Unassembled WGS sequence"/>
</dbReference>
<keyword evidence="3" id="KW-1185">Reference proteome</keyword>
<dbReference type="EMBL" id="JAOYFB010000038">
    <property type="protein sequence ID" value="KAK4026427.1"/>
    <property type="molecule type" value="Genomic_DNA"/>
</dbReference>
<name>A0ABR0AMT5_9CRUS</name>
<gene>
    <name evidence="2" type="ORF">OUZ56_015425</name>
</gene>
<protein>
    <recommendedName>
        <fullName evidence="1">Dynein heavy chain tail domain-containing protein</fullName>
    </recommendedName>
</protein>
<accession>A0ABR0AMT5</accession>
<reference evidence="2 3" key="1">
    <citation type="journal article" date="2023" name="Nucleic Acids Res.">
        <title>The hologenome of Daphnia magna reveals possible DNA methylation and microbiome-mediated evolution of the host genome.</title>
        <authorList>
            <person name="Chaturvedi A."/>
            <person name="Li X."/>
            <person name="Dhandapani V."/>
            <person name="Marshall H."/>
            <person name="Kissane S."/>
            <person name="Cuenca-Cambronero M."/>
            <person name="Asole G."/>
            <person name="Calvet F."/>
            <person name="Ruiz-Romero M."/>
            <person name="Marangio P."/>
            <person name="Guigo R."/>
            <person name="Rago D."/>
            <person name="Mirbahai L."/>
            <person name="Eastwood N."/>
            <person name="Colbourne J.K."/>
            <person name="Zhou J."/>
            <person name="Mallon E."/>
            <person name="Orsini L."/>
        </authorList>
    </citation>
    <scope>NUCLEOTIDE SEQUENCE [LARGE SCALE GENOMIC DNA]</scope>
    <source>
        <strain evidence="2">LRV0_1</strain>
    </source>
</reference>
<proteinExistence type="predicted"/>
<comment type="caution">
    <text evidence="2">The sequence shown here is derived from an EMBL/GenBank/DDBJ whole genome shotgun (WGS) entry which is preliminary data.</text>
</comment>